<organism evidence="1 2">
    <name type="scientific">Peribacillus asahii</name>
    <dbReference type="NCBI Taxonomy" id="228899"/>
    <lineage>
        <taxon>Bacteria</taxon>
        <taxon>Bacillati</taxon>
        <taxon>Bacillota</taxon>
        <taxon>Bacilli</taxon>
        <taxon>Bacillales</taxon>
        <taxon>Bacillaceae</taxon>
        <taxon>Peribacillus</taxon>
    </lineage>
</organism>
<sequence>MIGLMINEIEQKELEYVIKRELDEILFDLQDDRLDHLVRRAMNERYKILFNLFKRFASEHECLIYTRSTLINKKKGNNKET</sequence>
<evidence type="ECO:0000313" key="1">
    <source>
        <dbReference type="EMBL" id="RID83447.1"/>
    </source>
</evidence>
<dbReference type="AlphaFoldDB" id="A0A398B0T6"/>
<evidence type="ECO:0000313" key="2">
    <source>
        <dbReference type="Proteomes" id="UP000266016"/>
    </source>
</evidence>
<keyword evidence="2" id="KW-1185">Reference proteome</keyword>
<dbReference type="EMBL" id="QWVS01000034">
    <property type="protein sequence ID" value="RID83447.1"/>
    <property type="molecule type" value="Genomic_DNA"/>
</dbReference>
<comment type="caution">
    <text evidence="1">The sequence shown here is derived from an EMBL/GenBank/DDBJ whole genome shotgun (WGS) entry which is preliminary data.</text>
</comment>
<dbReference type="RefSeq" id="WP_119118252.1">
    <property type="nucleotide sequence ID" value="NZ_QWVS01000034.1"/>
</dbReference>
<dbReference type="Proteomes" id="UP000266016">
    <property type="component" value="Unassembled WGS sequence"/>
</dbReference>
<gene>
    <name evidence="1" type="ORF">D1953_16385</name>
</gene>
<protein>
    <submittedName>
        <fullName evidence="1">Uncharacterized protein</fullName>
    </submittedName>
</protein>
<proteinExistence type="predicted"/>
<name>A0A398B0T6_9BACI</name>
<reference evidence="1 2" key="1">
    <citation type="submission" date="2018-08" db="EMBL/GenBank/DDBJ databases">
        <title>Bacillus jemisoniae sp. nov., Bacillus chryseoplanitiae sp. nov., Bacillus resnikiae sp. nov., and Bacillus frankliniae sp. nov., isolated from Viking spacecraft and associated surfaces.</title>
        <authorList>
            <person name="Seuylemezian A."/>
            <person name="Vaishampayan P."/>
        </authorList>
    </citation>
    <scope>NUCLEOTIDE SEQUENCE [LARGE SCALE GENOMIC DNA]</scope>
    <source>
        <strain evidence="1 2">MA001</strain>
    </source>
</reference>
<accession>A0A398B0T6</accession>